<dbReference type="AlphaFoldDB" id="A0A347TNX5"/>
<dbReference type="RefSeq" id="WP_099311821.1">
    <property type="nucleotide sequence ID" value="NZ_CP032101.1"/>
</dbReference>
<dbReference type="Proteomes" id="UP000224740">
    <property type="component" value="Unassembled WGS sequence"/>
</dbReference>
<name>A0A347TNX5_9BACT</name>
<reference evidence="3" key="1">
    <citation type="submission" date="2017-09" db="EMBL/GenBank/DDBJ databases">
        <title>Arcobacter canalis sp. nov., a new species isolated from a water canal contaminated with urban sewage.</title>
        <authorList>
            <person name="Perez-Cataluna A."/>
            <person name="Salas-Masso N."/>
            <person name="Figueras M.J."/>
        </authorList>
    </citation>
    <scope>NUCLEOTIDE SEQUENCE [LARGE SCALE GENOMIC DNA]</scope>
    <source>
        <strain evidence="3">CECT 7727</strain>
    </source>
</reference>
<accession>A0A347TNX5</accession>
<dbReference type="Proteomes" id="UP000264693">
    <property type="component" value="Chromosome"/>
</dbReference>
<reference evidence="2" key="2">
    <citation type="submission" date="2017-09" db="EMBL/GenBank/DDBJ databases">
        <authorList>
            <person name="Perez-Cataluna A."/>
            <person name="Figueras M.J."/>
            <person name="Salas-Masso N."/>
        </authorList>
    </citation>
    <scope>NUCLEOTIDE SEQUENCE</scope>
    <source>
        <strain evidence="2">CECT 7727</strain>
    </source>
</reference>
<evidence type="ECO:0000313" key="1">
    <source>
        <dbReference type="EMBL" id="AXX88303.1"/>
    </source>
</evidence>
<gene>
    <name evidence="1" type="ORF">AMRN_2605</name>
    <name evidence="2" type="ORF">CPH92_10950</name>
</gene>
<dbReference type="EMBL" id="NXAO01000050">
    <property type="protein sequence ID" value="PHO14614.1"/>
    <property type="molecule type" value="Genomic_DNA"/>
</dbReference>
<evidence type="ECO:0000313" key="4">
    <source>
        <dbReference type="Proteomes" id="UP000264693"/>
    </source>
</evidence>
<reference evidence="1 4" key="3">
    <citation type="submission" date="2018-08" db="EMBL/GenBank/DDBJ databases">
        <title>Complete genome of the Arcobacter marinus type strain JCM 15502.</title>
        <authorList>
            <person name="Miller W.G."/>
            <person name="Yee E."/>
            <person name="Huynh S."/>
            <person name="Parker C.T."/>
        </authorList>
    </citation>
    <scope>NUCLEOTIDE SEQUENCE [LARGE SCALE GENOMIC DNA]</scope>
    <source>
        <strain evidence="1 4">JCM 15502</strain>
    </source>
</reference>
<keyword evidence="3" id="KW-1185">Reference proteome</keyword>
<organism evidence="1 4">
    <name type="scientific">Malaciobacter marinus</name>
    <dbReference type="NCBI Taxonomy" id="505249"/>
    <lineage>
        <taxon>Bacteria</taxon>
        <taxon>Pseudomonadati</taxon>
        <taxon>Campylobacterota</taxon>
        <taxon>Epsilonproteobacteria</taxon>
        <taxon>Campylobacterales</taxon>
        <taxon>Arcobacteraceae</taxon>
        <taxon>Malaciobacter</taxon>
    </lineage>
</organism>
<dbReference type="KEGG" id="amar:AMRN_2605"/>
<evidence type="ECO:0000313" key="3">
    <source>
        <dbReference type="Proteomes" id="UP000224740"/>
    </source>
</evidence>
<proteinExistence type="predicted"/>
<dbReference type="EMBL" id="CP032101">
    <property type="protein sequence ID" value="AXX88303.1"/>
    <property type="molecule type" value="Genomic_DNA"/>
</dbReference>
<protein>
    <submittedName>
        <fullName evidence="1">Uncharacterized protein</fullName>
    </submittedName>
</protein>
<evidence type="ECO:0000313" key="2">
    <source>
        <dbReference type="EMBL" id="PHO14614.1"/>
    </source>
</evidence>
<sequence length="221" mass="24652">MKSIKKLAVLIIPLYLFAGLLYAEIKHNGLTYGTIKSPITGKVWLDRNLGASQACTSFDDKACYGDYYQWGRAADGHEKTNSKVVSTQAKSSSNVGHGDFIKSPFSGERYDWAYEVDKDGSIREANWNPCPKGYKVPTSGELIAERYGIYNKDDAYNKLKLPLAGYRSSHLGSFNNQGSHGYLWSSSAKDFDAYYIDFDSSKVALYDNDRALGLSIRCIED</sequence>